<accession>A0AAE0GAQ4</accession>
<feature type="non-terminal residue" evidence="2">
    <location>
        <position position="1"/>
    </location>
</feature>
<sequence length="375" mass="40503">KGRALRYPREALSLPIRGSDKCGTALDKNGTVQHGTAFEAACIPWDSYLDIIDAMRRYDPGLKNVLITTEDMRYLRKAKDHQETLASSKADLQFVFNDEDTPLGSSKVGEIMRNNAVAHAEEEKVHLNFFTSMMTTLEMHTRSKYLVLNCRYRSPGPADRRHPGGTGRTYAEAVTPIVATEIAGAEDPGRPPPPLFKGAPSGPIPGARLLSSAAVTPRPDFMSMTPARHFMVATPAEFVVAGKSGPATPSLSPTTTPQTWSGGMVQTRHRAALPTPFREAGATAYAGGQPASALRTSSSIFRVTPRATGHIASGECLIIPLVITRNLASMNGRRAPMWTSTGGCARKTEVSVNRTPGPVPGRSGWKSHYPPLHHR</sequence>
<reference evidence="2 3" key="1">
    <citation type="journal article" date="2015" name="Genome Biol. Evol.">
        <title>Comparative Genomics of a Bacterivorous Green Alga Reveals Evolutionary Causalities and Consequences of Phago-Mixotrophic Mode of Nutrition.</title>
        <authorList>
            <person name="Burns J.A."/>
            <person name="Paasch A."/>
            <person name="Narechania A."/>
            <person name="Kim E."/>
        </authorList>
    </citation>
    <scope>NUCLEOTIDE SEQUENCE [LARGE SCALE GENOMIC DNA]</scope>
    <source>
        <strain evidence="2 3">PLY_AMNH</strain>
    </source>
</reference>
<gene>
    <name evidence="2" type="ORF">CYMTET_17345</name>
</gene>
<dbReference type="AlphaFoldDB" id="A0AAE0GAQ4"/>
<proteinExistence type="predicted"/>
<evidence type="ECO:0000313" key="3">
    <source>
        <dbReference type="Proteomes" id="UP001190700"/>
    </source>
</evidence>
<comment type="caution">
    <text evidence="2">The sequence shown here is derived from an EMBL/GenBank/DDBJ whole genome shotgun (WGS) entry which is preliminary data.</text>
</comment>
<name>A0AAE0GAQ4_9CHLO</name>
<evidence type="ECO:0000313" key="2">
    <source>
        <dbReference type="EMBL" id="KAK3274470.1"/>
    </source>
</evidence>
<keyword evidence="3" id="KW-1185">Reference proteome</keyword>
<dbReference type="Proteomes" id="UP001190700">
    <property type="component" value="Unassembled WGS sequence"/>
</dbReference>
<feature type="region of interest" description="Disordered" evidence="1">
    <location>
        <begin position="350"/>
        <end position="375"/>
    </location>
</feature>
<evidence type="ECO:0000256" key="1">
    <source>
        <dbReference type="SAM" id="MobiDB-lite"/>
    </source>
</evidence>
<protein>
    <submittedName>
        <fullName evidence="2">Uncharacterized protein</fullName>
    </submittedName>
</protein>
<dbReference type="EMBL" id="LGRX02007705">
    <property type="protein sequence ID" value="KAK3274470.1"/>
    <property type="molecule type" value="Genomic_DNA"/>
</dbReference>
<organism evidence="2 3">
    <name type="scientific">Cymbomonas tetramitiformis</name>
    <dbReference type="NCBI Taxonomy" id="36881"/>
    <lineage>
        <taxon>Eukaryota</taxon>
        <taxon>Viridiplantae</taxon>
        <taxon>Chlorophyta</taxon>
        <taxon>Pyramimonadophyceae</taxon>
        <taxon>Pyramimonadales</taxon>
        <taxon>Pyramimonadaceae</taxon>
        <taxon>Cymbomonas</taxon>
    </lineage>
</organism>